<keyword evidence="3" id="KW-0804">Transcription</keyword>
<dbReference type="PANTHER" id="PTHR11618">
    <property type="entry name" value="TRANSCRIPTION INITIATION FACTOR IIB-RELATED"/>
    <property type="match status" value="1"/>
</dbReference>
<dbReference type="InterPro" id="IPR013137">
    <property type="entry name" value="Znf_TFIIB"/>
</dbReference>
<dbReference type="GO" id="GO:0097550">
    <property type="term" value="C:transcription preinitiation complex"/>
    <property type="evidence" value="ECO:0007669"/>
    <property type="project" value="TreeGrafter"/>
</dbReference>
<accession>A0A2H9M2H5</accession>
<feature type="non-terminal residue" evidence="6">
    <location>
        <position position="1"/>
    </location>
</feature>
<dbReference type="PROSITE" id="PS51134">
    <property type="entry name" value="ZF_TFIIB"/>
    <property type="match status" value="1"/>
</dbReference>
<keyword evidence="4" id="KW-0862">Zinc</keyword>
<dbReference type="GO" id="GO:0070897">
    <property type="term" value="P:transcription preinitiation complex assembly"/>
    <property type="evidence" value="ECO:0007669"/>
    <property type="project" value="InterPro"/>
</dbReference>
<evidence type="ECO:0000256" key="2">
    <source>
        <dbReference type="ARBA" id="ARBA00023015"/>
    </source>
</evidence>
<keyword evidence="1" id="KW-0677">Repeat</keyword>
<evidence type="ECO:0000313" key="6">
    <source>
        <dbReference type="EMBL" id="PIV13754.1"/>
    </source>
</evidence>
<dbReference type="SUPFAM" id="SSF47954">
    <property type="entry name" value="Cyclin-like"/>
    <property type="match status" value="1"/>
</dbReference>
<keyword evidence="4" id="KW-0863">Zinc-finger</keyword>
<dbReference type="SUPFAM" id="SSF57783">
    <property type="entry name" value="Zinc beta-ribbon"/>
    <property type="match status" value="1"/>
</dbReference>
<protein>
    <recommendedName>
        <fullName evidence="5">TFIIB-type domain-containing protein</fullName>
    </recommendedName>
</protein>
<dbReference type="GO" id="GO:0008270">
    <property type="term" value="F:zinc ion binding"/>
    <property type="evidence" value="ECO:0007669"/>
    <property type="project" value="UniProtKB-KW"/>
</dbReference>
<dbReference type="GO" id="GO:0017025">
    <property type="term" value="F:TBP-class protein binding"/>
    <property type="evidence" value="ECO:0007669"/>
    <property type="project" value="InterPro"/>
</dbReference>
<keyword evidence="4" id="KW-0479">Metal-binding</keyword>
<evidence type="ECO:0000256" key="4">
    <source>
        <dbReference type="PROSITE-ProRule" id="PRU00469"/>
    </source>
</evidence>
<evidence type="ECO:0000313" key="7">
    <source>
        <dbReference type="Proteomes" id="UP000230713"/>
    </source>
</evidence>
<organism evidence="6 7">
    <name type="scientific">Huberarchaeum crystalense</name>
    <dbReference type="NCBI Taxonomy" id="2014257"/>
    <lineage>
        <taxon>Archaea</taxon>
        <taxon>Candidatus Huberarchaeota</taxon>
        <taxon>Candidatus Huberarchaeia</taxon>
        <taxon>Candidatus Huberarchaeales</taxon>
        <taxon>Candidatus Huberarchaeaceae</taxon>
        <taxon>Candidatus Huberarchaeum</taxon>
    </lineage>
</organism>
<dbReference type="EMBL" id="PEUT01000030">
    <property type="protein sequence ID" value="PIV13754.1"/>
    <property type="molecule type" value="Genomic_DNA"/>
</dbReference>
<dbReference type="PANTHER" id="PTHR11618:SF13">
    <property type="entry name" value="TRANSCRIPTION INITIATION FACTOR IIB"/>
    <property type="match status" value="1"/>
</dbReference>
<dbReference type="Pfam" id="PF08271">
    <property type="entry name" value="Zn_Ribbon_TF"/>
    <property type="match status" value="1"/>
</dbReference>
<dbReference type="Gene3D" id="1.10.472.170">
    <property type="match status" value="1"/>
</dbReference>
<dbReference type="Proteomes" id="UP000230713">
    <property type="component" value="Unassembled WGS sequence"/>
</dbReference>
<proteinExistence type="predicted"/>
<keyword evidence="2" id="KW-0805">Transcription regulation</keyword>
<evidence type="ECO:0000256" key="3">
    <source>
        <dbReference type="ARBA" id="ARBA00023163"/>
    </source>
</evidence>
<dbReference type="InterPro" id="IPR036915">
    <property type="entry name" value="Cyclin-like_sf"/>
</dbReference>
<sequence>KLVKHKDKTSDKNKSTKHNYKILSKNKLVKHNKILFVSKPKYKVLSRSSLKNLKNANKKFIEKEQNMEENIKTSANISQSKFEEDIKNVHAFQDNDNIKDKEDEILPAEKKIPSKISLTPEQQEDIRQFFFKVFKEVRDTQQTSKRQADVCPNCGGKIIIDLTTGEEFCEKCGNIIDISINTGQEWRAFDFNQLVSRTRAQASKSIHHADGIGSMVGRGSVDIKHVPAYKQKEYYRLHKWQMMIVTTIERNLQMAYGELLRMQRYFDLPFYITEEIKLLYKKLITEKVVRGRAREQILGALLYIVMRKHKTPLTFSEIAKYFGIDNKKINITYKLIFQTIGFCITPVRIDGYFNRFAKLVILNAESRKRVDKLYNLAKSKRKNNDEKNAVVDAAALVLIAAYEQNPSITPDIFLSLKGDDITLINLKKSVSLFVKDLKLNYDILNIFK</sequence>
<dbReference type="AlphaFoldDB" id="A0A2H9M2H5"/>
<evidence type="ECO:0000256" key="1">
    <source>
        <dbReference type="ARBA" id="ARBA00022737"/>
    </source>
</evidence>
<dbReference type="PRINTS" id="PR00685">
    <property type="entry name" value="TIFACTORIIB"/>
</dbReference>
<dbReference type="InterPro" id="IPR000812">
    <property type="entry name" value="TFIIB"/>
</dbReference>
<gene>
    <name evidence="6" type="ORF">COS45_01205</name>
</gene>
<comment type="caution">
    <text evidence="6">The sequence shown here is derived from an EMBL/GenBank/DDBJ whole genome shotgun (WGS) entry which is preliminary data.</text>
</comment>
<feature type="domain" description="TFIIB-type" evidence="5">
    <location>
        <begin position="147"/>
        <end position="177"/>
    </location>
</feature>
<dbReference type="Pfam" id="PF00382">
    <property type="entry name" value="TFIIB"/>
    <property type="match status" value="1"/>
</dbReference>
<reference evidence="7" key="1">
    <citation type="submission" date="2017-09" db="EMBL/GenBank/DDBJ databases">
        <title>Depth-based differentiation of microbial function through sediment-hosted aquifers and enrichment of novel symbionts in the deep terrestrial subsurface.</title>
        <authorList>
            <person name="Probst A.J."/>
            <person name="Ladd B."/>
            <person name="Jarett J.K."/>
            <person name="Geller-Mcgrath D.E."/>
            <person name="Sieber C.M.K."/>
            <person name="Emerson J.B."/>
            <person name="Anantharaman K."/>
            <person name="Thomas B.C."/>
            <person name="Malmstrom R."/>
            <person name="Stieglmeier M."/>
            <person name="Klingl A."/>
            <person name="Woyke T."/>
            <person name="Ryan C.M."/>
            <person name="Banfield J.F."/>
        </authorList>
    </citation>
    <scope>NUCLEOTIDE SEQUENCE [LARGE SCALE GENOMIC DNA]</scope>
</reference>
<evidence type="ECO:0000259" key="5">
    <source>
        <dbReference type="PROSITE" id="PS51134"/>
    </source>
</evidence>
<dbReference type="InterPro" id="IPR013150">
    <property type="entry name" value="TFIIB_cyclin"/>
</dbReference>
<name>A0A2H9M2H5_HUBC1</name>